<dbReference type="GO" id="GO:0032259">
    <property type="term" value="P:methylation"/>
    <property type="evidence" value="ECO:0007669"/>
    <property type="project" value="UniProtKB-KW"/>
</dbReference>
<comment type="similarity">
    <text evidence="1">Belongs to the trimethylamine methyltransferase family.</text>
</comment>
<keyword evidence="3" id="KW-0808">Transferase</keyword>
<dbReference type="GO" id="GO:0015948">
    <property type="term" value="P:methanogenesis"/>
    <property type="evidence" value="ECO:0007669"/>
    <property type="project" value="InterPro"/>
</dbReference>
<reference evidence="4" key="1">
    <citation type="submission" date="2016-03" db="EMBL/GenBank/DDBJ databases">
        <authorList>
            <person name="Borrel G."/>
            <person name="Mccann A."/>
            <person name="O'Toole P.W."/>
        </authorList>
    </citation>
    <scope>NUCLEOTIDE SEQUENCE</scope>
    <source>
        <strain evidence="4">183</strain>
    </source>
</reference>
<dbReference type="GO" id="GO:0008168">
    <property type="term" value="F:methyltransferase activity"/>
    <property type="evidence" value="ECO:0007669"/>
    <property type="project" value="UniProtKB-KW"/>
</dbReference>
<evidence type="ECO:0000313" key="5">
    <source>
        <dbReference type="Proteomes" id="UP000752814"/>
    </source>
</evidence>
<organism evidence="4 5">
    <name type="scientific">Candidatus Methanomassiliicoccus intestinalis</name>
    <dbReference type="NCBI Taxonomy" id="1406512"/>
    <lineage>
        <taxon>Archaea</taxon>
        <taxon>Methanobacteriati</taxon>
        <taxon>Thermoplasmatota</taxon>
        <taxon>Thermoplasmata</taxon>
        <taxon>Methanomassiliicoccales</taxon>
        <taxon>Methanomassiliicoccaceae</taxon>
        <taxon>Methanomassiliicoccus</taxon>
    </lineage>
</organism>
<comment type="caution">
    <text evidence="4">The sequence shown here is derived from an EMBL/GenBank/DDBJ whole genome shotgun (WGS) entry which is preliminary data.</text>
</comment>
<dbReference type="Proteomes" id="UP000752814">
    <property type="component" value="Unassembled WGS sequence"/>
</dbReference>
<dbReference type="EMBL" id="LVVT01000001">
    <property type="protein sequence ID" value="TQS84669.1"/>
    <property type="molecule type" value="Genomic_DNA"/>
</dbReference>
<evidence type="ECO:0000313" key="4">
    <source>
        <dbReference type="EMBL" id="TQS84669.1"/>
    </source>
</evidence>
<accession>A0A8J8PIU7</accession>
<dbReference type="AlphaFoldDB" id="A0A8J8PIU7"/>
<dbReference type="InterPro" id="IPR010426">
    <property type="entry name" value="MTTB_MeTrfase"/>
</dbReference>
<name>A0A8J8PIU7_9ARCH</name>
<dbReference type="InterPro" id="IPR038601">
    <property type="entry name" value="MttB-like_sf"/>
</dbReference>
<gene>
    <name evidence="4" type="ORF">A3207_01115</name>
</gene>
<evidence type="ECO:0000256" key="3">
    <source>
        <dbReference type="ARBA" id="ARBA00022679"/>
    </source>
</evidence>
<protein>
    <submittedName>
        <fullName evidence="4">Trimethylamine--corrinoid methyltransferase</fullName>
    </submittedName>
</protein>
<sequence length="147" mass="15944">MTTILPALSGANTIYGAGMLELGMTFSMEQLVIDNDIISMVKKVMQGIPVNEETLAVEAIQKVGVGNNFLSHKTTMANIDLPSDPQIINRDMLGDWVNAGRKSLDVVAHEKVLQILADHVVSPIDADILKDMNAIVEKGDKAFRGQL</sequence>
<evidence type="ECO:0000256" key="2">
    <source>
        <dbReference type="ARBA" id="ARBA00022603"/>
    </source>
</evidence>
<evidence type="ECO:0000256" key="1">
    <source>
        <dbReference type="ARBA" id="ARBA00007137"/>
    </source>
</evidence>
<proteinExistence type="inferred from homology"/>
<dbReference type="Pfam" id="PF06253">
    <property type="entry name" value="MTTB"/>
    <property type="match status" value="1"/>
</dbReference>
<dbReference type="Gene3D" id="3.20.20.480">
    <property type="entry name" value="Trimethylamine methyltransferase-like"/>
    <property type="match status" value="1"/>
</dbReference>
<keyword evidence="2 4" id="KW-0489">Methyltransferase</keyword>